<dbReference type="EMBL" id="NMUH01016970">
    <property type="protein sequence ID" value="MQM23586.1"/>
    <property type="molecule type" value="Genomic_DNA"/>
</dbReference>
<comment type="caution">
    <text evidence="2">The sequence shown here is derived from an EMBL/GenBank/DDBJ whole genome shotgun (WGS) entry which is preliminary data.</text>
</comment>
<name>A0A843XWE2_COLES</name>
<evidence type="ECO:0000313" key="3">
    <source>
        <dbReference type="Proteomes" id="UP000652761"/>
    </source>
</evidence>
<accession>A0A843XWE2</accession>
<gene>
    <name evidence="2" type="ORF">Taro_056652</name>
</gene>
<keyword evidence="3" id="KW-1185">Reference proteome</keyword>
<reference evidence="2" key="1">
    <citation type="submission" date="2017-07" db="EMBL/GenBank/DDBJ databases">
        <title>Taro Niue Genome Assembly and Annotation.</title>
        <authorList>
            <person name="Atibalentja N."/>
            <person name="Keating K."/>
            <person name="Fields C.J."/>
        </authorList>
    </citation>
    <scope>NUCLEOTIDE SEQUENCE</scope>
    <source>
        <strain evidence="2">Niue_2</strain>
        <tissue evidence="2">Leaf</tissue>
    </source>
</reference>
<dbReference type="AlphaFoldDB" id="A0A843XWE2"/>
<feature type="compositionally biased region" description="Low complexity" evidence="1">
    <location>
        <begin position="198"/>
        <end position="208"/>
    </location>
</feature>
<protein>
    <submittedName>
        <fullName evidence="2">Uncharacterized protein</fullName>
    </submittedName>
</protein>
<feature type="region of interest" description="Disordered" evidence="1">
    <location>
        <begin position="192"/>
        <end position="222"/>
    </location>
</feature>
<dbReference type="Proteomes" id="UP000652761">
    <property type="component" value="Unassembled WGS sequence"/>
</dbReference>
<organism evidence="2 3">
    <name type="scientific">Colocasia esculenta</name>
    <name type="common">Wild taro</name>
    <name type="synonym">Arum esculentum</name>
    <dbReference type="NCBI Taxonomy" id="4460"/>
    <lineage>
        <taxon>Eukaryota</taxon>
        <taxon>Viridiplantae</taxon>
        <taxon>Streptophyta</taxon>
        <taxon>Embryophyta</taxon>
        <taxon>Tracheophyta</taxon>
        <taxon>Spermatophyta</taxon>
        <taxon>Magnoliopsida</taxon>
        <taxon>Liliopsida</taxon>
        <taxon>Araceae</taxon>
        <taxon>Aroideae</taxon>
        <taxon>Colocasieae</taxon>
        <taxon>Colocasia</taxon>
    </lineage>
</organism>
<evidence type="ECO:0000313" key="2">
    <source>
        <dbReference type="EMBL" id="MQM23586.1"/>
    </source>
</evidence>
<feature type="region of interest" description="Disordered" evidence="1">
    <location>
        <begin position="1"/>
        <end position="52"/>
    </location>
</feature>
<feature type="region of interest" description="Disordered" evidence="1">
    <location>
        <begin position="74"/>
        <end position="115"/>
    </location>
</feature>
<proteinExistence type="predicted"/>
<sequence>MQGRRPQSALLGGRWSLSTRPDGSSPRRKRVRAKMADFATPSGLLPPPSPEEMGITFRPVIRITYVTTLRNRLSEPVEKTPVSRNSEPDARKATSGRVHSDSVGPGPDSEISGSAPGFRFRRAAAAPDAHGFRHAFGKTAITFRPGIGIAYMTTFRNRHLEALVVLDRQGDQTPFSSPKSIASASEISVPAGDSHFLAATSPGSRGSPAGPPPTVGPSRQSMVAVDAARRLLPAS</sequence>
<evidence type="ECO:0000256" key="1">
    <source>
        <dbReference type="SAM" id="MobiDB-lite"/>
    </source>
</evidence>